<evidence type="ECO:0000259" key="8">
    <source>
        <dbReference type="Pfam" id="PF03460"/>
    </source>
</evidence>
<proteinExistence type="predicted"/>
<dbReference type="InterPro" id="IPR045854">
    <property type="entry name" value="NO2/SO3_Rdtase_4Fe4S_sf"/>
</dbReference>
<keyword evidence="6" id="KW-0411">Iron-sulfur</keyword>
<evidence type="ECO:0000256" key="6">
    <source>
        <dbReference type="ARBA" id="ARBA00023014"/>
    </source>
</evidence>
<evidence type="ECO:0000256" key="3">
    <source>
        <dbReference type="ARBA" id="ARBA00022723"/>
    </source>
</evidence>
<keyword evidence="10" id="KW-1185">Reference proteome</keyword>
<dbReference type="PANTHER" id="PTHR32439:SF9">
    <property type="entry name" value="BLR3264 PROTEIN"/>
    <property type="match status" value="1"/>
</dbReference>
<dbReference type="Gene3D" id="3.90.480.20">
    <property type="match status" value="1"/>
</dbReference>
<keyword evidence="5" id="KW-0408">Iron</keyword>
<evidence type="ECO:0000313" key="9">
    <source>
        <dbReference type="EMBL" id="MCM0621349.1"/>
    </source>
</evidence>
<dbReference type="SUPFAM" id="SSF55124">
    <property type="entry name" value="Nitrite/Sulfite reductase N-terminal domain-like"/>
    <property type="match status" value="1"/>
</dbReference>
<evidence type="ECO:0000256" key="2">
    <source>
        <dbReference type="ARBA" id="ARBA00022617"/>
    </source>
</evidence>
<evidence type="ECO:0000256" key="7">
    <source>
        <dbReference type="SAM" id="MobiDB-lite"/>
    </source>
</evidence>
<dbReference type="InterPro" id="IPR051329">
    <property type="entry name" value="NIR_SIR_4Fe-4S"/>
</dbReference>
<keyword evidence="2" id="KW-0349">Heme</keyword>
<dbReference type="RefSeq" id="WP_250827794.1">
    <property type="nucleotide sequence ID" value="NZ_JAMOIL010000017.1"/>
</dbReference>
<dbReference type="PANTHER" id="PTHR32439">
    <property type="entry name" value="FERREDOXIN--NITRITE REDUCTASE, CHLOROPLASTIC"/>
    <property type="match status" value="1"/>
</dbReference>
<dbReference type="InterPro" id="IPR005117">
    <property type="entry name" value="NiRdtase/SiRdtase_haem-b_fer"/>
</dbReference>
<keyword evidence="4" id="KW-0560">Oxidoreductase</keyword>
<evidence type="ECO:0000313" key="10">
    <source>
        <dbReference type="Proteomes" id="UP001139485"/>
    </source>
</evidence>
<dbReference type="AlphaFoldDB" id="A0A9X2D968"/>
<evidence type="ECO:0000256" key="4">
    <source>
        <dbReference type="ARBA" id="ARBA00023002"/>
    </source>
</evidence>
<dbReference type="GO" id="GO:0046872">
    <property type="term" value="F:metal ion binding"/>
    <property type="evidence" value="ECO:0007669"/>
    <property type="project" value="UniProtKB-KW"/>
</dbReference>
<evidence type="ECO:0000256" key="1">
    <source>
        <dbReference type="ARBA" id="ARBA00022485"/>
    </source>
</evidence>
<feature type="region of interest" description="Disordered" evidence="7">
    <location>
        <begin position="294"/>
        <end position="317"/>
    </location>
</feature>
<feature type="domain" description="Nitrite/Sulfite reductase ferredoxin-like" evidence="8">
    <location>
        <begin position="33"/>
        <end position="82"/>
    </location>
</feature>
<protein>
    <submittedName>
        <fullName evidence="9">Nitrite reductase</fullName>
    </submittedName>
</protein>
<comment type="caution">
    <text evidence="9">The sequence shown here is derived from an EMBL/GenBank/DDBJ whole genome shotgun (WGS) entry which is preliminary data.</text>
</comment>
<dbReference type="Proteomes" id="UP001139485">
    <property type="component" value="Unassembled WGS sequence"/>
</dbReference>
<dbReference type="InterPro" id="IPR036136">
    <property type="entry name" value="Nit/Sulf_reduc_fer-like_dom_sf"/>
</dbReference>
<keyword evidence="1" id="KW-0004">4Fe-4S</keyword>
<evidence type="ECO:0000256" key="5">
    <source>
        <dbReference type="ARBA" id="ARBA00023004"/>
    </source>
</evidence>
<gene>
    <name evidence="9" type="ORF">M8330_13720</name>
</gene>
<reference evidence="9" key="1">
    <citation type="submission" date="2022-05" db="EMBL/GenBank/DDBJ databases">
        <authorList>
            <person name="Tuo L."/>
        </authorList>
    </citation>
    <scope>NUCLEOTIDE SEQUENCE</scope>
    <source>
        <strain evidence="9">BSK12Z-4</strain>
    </source>
</reference>
<dbReference type="EMBL" id="JAMOIL010000017">
    <property type="protein sequence ID" value="MCM0621349.1"/>
    <property type="molecule type" value="Genomic_DNA"/>
</dbReference>
<keyword evidence="3" id="KW-0479">Metal-binding</keyword>
<dbReference type="GO" id="GO:0016491">
    <property type="term" value="F:oxidoreductase activity"/>
    <property type="evidence" value="ECO:0007669"/>
    <property type="project" value="UniProtKB-KW"/>
</dbReference>
<name>A0A9X2D968_9ACTN</name>
<accession>A0A9X2D968</accession>
<dbReference type="Pfam" id="PF03460">
    <property type="entry name" value="NIR_SIR_ferr"/>
    <property type="match status" value="1"/>
</dbReference>
<sequence length="317" mass="32259">MVTPAAPSVRSAGTTRVRRDLCPAVSRPWPATDGLLVRLRLVGGLLPARALGSLSEAADRFGDGAVYLTGRANLQVRGLPAGREGGLAPAADRALRATGLVPHPAHELARNVLVSPLSGLVGGRADLRPVAAALDAAIVADHALAALPGRFLHVLDDGRGDVLPRGGDLSLVALDDVRCQVRAGSTWGPVVPLDRAAEVLVALARAFLESRGDGPTAPWHVDELPGGGAALVTPSAPDPRAEVASPPLPFGLVRARGTGAAVVDHVEAPDGLLDAAAVGGLVSRGDVLVVTPWRGVLAPPGPPGPARPAARSTEEDR</sequence>
<organism evidence="9 10">
    <name type="scientific">Nocardioides bruguierae</name>
    <dbReference type="NCBI Taxonomy" id="2945102"/>
    <lineage>
        <taxon>Bacteria</taxon>
        <taxon>Bacillati</taxon>
        <taxon>Actinomycetota</taxon>
        <taxon>Actinomycetes</taxon>
        <taxon>Propionibacteriales</taxon>
        <taxon>Nocardioidaceae</taxon>
        <taxon>Nocardioides</taxon>
    </lineage>
</organism>
<dbReference type="GO" id="GO:0051539">
    <property type="term" value="F:4 iron, 4 sulfur cluster binding"/>
    <property type="evidence" value="ECO:0007669"/>
    <property type="project" value="UniProtKB-KW"/>
</dbReference>
<dbReference type="SUPFAM" id="SSF56014">
    <property type="entry name" value="Nitrite and sulphite reductase 4Fe-4S domain-like"/>
    <property type="match status" value="1"/>
</dbReference>